<keyword evidence="3" id="KW-1185">Reference proteome</keyword>
<protein>
    <submittedName>
        <fullName evidence="2">Uncharacterized protein</fullName>
    </submittedName>
</protein>
<dbReference type="EMBL" id="ML769747">
    <property type="protein sequence ID" value="KAE9388376.1"/>
    <property type="molecule type" value="Genomic_DNA"/>
</dbReference>
<evidence type="ECO:0000256" key="1">
    <source>
        <dbReference type="SAM" id="MobiDB-lite"/>
    </source>
</evidence>
<dbReference type="Proteomes" id="UP000799118">
    <property type="component" value="Unassembled WGS sequence"/>
</dbReference>
<evidence type="ECO:0000313" key="2">
    <source>
        <dbReference type="EMBL" id="KAE9388376.1"/>
    </source>
</evidence>
<dbReference type="AlphaFoldDB" id="A0A6A4GSG1"/>
<sequence>MSTFDAKDIARALAYQLTAHCIPSADPYIGGNLHITGFEERQMIRNSMDFEEFDDREAIEGYVQWCVDFRNAQRSLWDSERAPIEHAIFQQSVILFKRHHHRPVTPEVSVRLQAAAKVRANEKLRRMKQKDIEGWKQKHAESSKKQGLVLKTEEEAQTECSSEDLTIT</sequence>
<accession>A0A6A4GSG1</accession>
<name>A0A6A4GSG1_9AGAR</name>
<feature type="compositionally biased region" description="Basic and acidic residues" evidence="1">
    <location>
        <begin position="131"/>
        <end position="144"/>
    </location>
</feature>
<reference evidence="2" key="1">
    <citation type="journal article" date="2019" name="Environ. Microbiol.">
        <title>Fungal ecological strategies reflected in gene transcription - a case study of two litter decomposers.</title>
        <authorList>
            <person name="Barbi F."/>
            <person name="Kohler A."/>
            <person name="Barry K."/>
            <person name="Baskaran P."/>
            <person name="Daum C."/>
            <person name="Fauchery L."/>
            <person name="Ihrmark K."/>
            <person name="Kuo A."/>
            <person name="LaButti K."/>
            <person name="Lipzen A."/>
            <person name="Morin E."/>
            <person name="Grigoriev I.V."/>
            <person name="Henrissat B."/>
            <person name="Lindahl B."/>
            <person name="Martin F."/>
        </authorList>
    </citation>
    <scope>NUCLEOTIDE SEQUENCE</scope>
    <source>
        <strain evidence="2">JB14</strain>
    </source>
</reference>
<feature type="region of interest" description="Disordered" evidence="1">
    <location>
        <begin position="131"/>
        <end position="168"/>
    </location>
</feature>
<feature type="compositionally biased region" description="Polar residues" evidence="1">
    <location>
        <begin position="158"/>
        <end position="168"/>
    </location>
</feature>
<evidence type="ECO:0000313" key="3">
    <source>
        <dbReference type="Proteomes" id="UP000799118"/>
    </source>
</evidence>
<gene>
    <name evidence="2" type="ORF">BT96DRAFT_1004243</name>
</gene>
<organism evidence="2 3">
    <name type="scientific">Gymnopus androsaceus JB14</name>
    <dbReference type="NCBI Taxonomy" id="1447944"/>
    <lineage>
        <taxon>Eukaryota</taxon>
        <taxon>Fungi</taxon>
        <taxon>Dikarya</taxon>
        <taxon>Basidiomycota</taxon>
        <taxon>Agaricomycotina</taxon>
        <taxon>Agaricomycetes</taxon>
        <taxon>Agaricomycetidae</taxon>
        <taxon>Agaricales</taxon>
        <taxon>Marasmiineae</taxon>
        <taxon>Omphalotaceae</taxon>
        <taxon>Gymnopus</taxon>
    </lineage>
</organism>
<proteinExistence type="predicted"/>